<evidence type="ECO:0008006" key="3">
    <source>
        <dbReference type="Google" id="ProtNLM"/>
    </source>
</evidence>
<accession>A0AAU9RUZ3</accession>
<keyword evidence="2" id="KW-1185">Reference proteome</keyword>
<evidence type="ECO:0000313" key="2">
    <source>
        <dbReference type="Proteomes" id="UP000836841"/>
    </source>
</evidence>
<proteinExistence type="predicted"/>
<dbReference type="AlphaFoldDB" id="A0AAU9RUZ3"/>
<dbReference type="Proteomes" id="UP000836841">
    <property type="component" value="Chromosome 3"/>
</dbReference>
<dbReference type="EMBL" id="OU466859">
    <property type="protein sequence ID" value="CAH2051600.1"/>
    <property type="molecule type" value="Genomic_DNA"/>
</dbReference>
<reference evidence="1 2" key="1">
    <citation type="submission" date="2022-03" db="EMBL/GenBank/DDBJ databases">
        <authorList>
            <person name="Nunn A."/>
            <person name="Chopra R."/>
            <person name="Nunn A."/>
            <person name="Contreras Garrido A."/>
        </authorList>
    </citation>
    <scope>NUCLEOTIDE SEQUENCE [LARGE SCALE GENOMIC DNA]</scope>
</reference>
<evidence type="ECO:0000313" key="1">
    <source>
        <dbReference type="EMBL" id="CAH2051600.1"/>
    </source>
</evidence>
<gene>
    <name evidence="1" type="ORF">TAV2_LOCUS8894</name>
</gene>
<sequence>MSRIVEIREGMSILQLKVAVIKEFYPGGSDEVSAELTYWPPNSTEQVSRITTRPVLVTNYDGIKFFFKHFCITPSMNLFDSFAVDASNIGKDQINKDVRTTTNPPMLHEHASSFHKSLLSSRTSFAMKFCYLTPTTLSDLDDKEILDKVEQAEEEFLKTGQYVSEVRPVGYDSEFWDPLIHDPLGGSDAAEITCPASEGFDAKAAAMGKRKEYMCFTNDAFDHSVITGDIPPKHEDPWFPKSSTETGDTCNPDPPVPNEPGYVGARFSNNINSPSSNGISEARRTPGEQPHFQFNMWTSTNGQSEMDTNREPLPHRPPPTVPHVAKYLERIVMAHWSRVYCKGERSKIMTTIACEQLNNALTKGTGSRIVLLLTFIQEIMTKWFNARRRKSLRCRGNIPPKIDKLLTEHIKDVKGSKINAINDWTCQIVADSLQLSYSSLVGTEYQVTTWQDTYSSVVHPVEDAADEDIPPKVRKVLLFPPRSRRAAGRRKETCYLSAGEVSEDGILKECYFGARAIVDTCHSRMDPGRRFFMCPNVRDGDCHIRKWWDKGVMEELALIQSYYGLVAEMLEVVTFLEDFSEDT</sequence>
<name>A0AAU9RUZ3_THLAR</name>
<organism evidence="1 2">
    <name type="scientific">Thlaspi arvense</name>
    <name type="common">Field penny-cress</name>
    <dbReference type="NCBI Taxonomy" id="13288"/>
    <lineage>
        <taxon>Eukaryota</taxon>
        <taxon>Viridiplantae</taxon>
        <taxon>Streptophyta</taxon>
        <taxon>Embryophyta</taxon>
        <taxon>Tracheophyta</taxon>
        <taxon>Spermatophyta</taxon>
        <taxon>Magnoliopsida</taxon>
        <taxon>eudicotyledons</taxon>
        <taxon>Gunneridae</taxon>
        <taxon>Pentapetalae</taxon>
        <taxon>rosids</taxon>
        <taxon>malvids</taxon>
        <taxon>Brassicales</taxon>
        <taxon>Brassicaceae</taxon>
        <taxon>Thlaspideae</taxon>
        <taxon>Thlaspi</taxon>
    </lineage>
</organism>
<protein>
    <recommendedName>
        <fullName evidence="3">Zinc finger GRF-type domain-containing protein</fullName>
    </recommendedName>
</protein>